<sequence>MADDVLARTPRARLHERYLALRQRGATARARAAGIAMTARAGRYVARRCGCDMTFAQLATMPEWEFDEMLDRRRLAAIAGLTAAAPILLHTLDGAKIRRLADQFGDGLVDRVLDACGDQLKTRCEPETLTASALREYGAQLLEDAQERYGEARSVCDLAWRFYGEERQNEQVSS</sequence>
<accession>A0ABS7J653</accession>
<dbReference type="EMBL" id="JAIGNO010000005">
    <property type="protein sequence ID" value="MBX7482751.1"/>
    <property type="molecule type" value="Genomic_DNA"/>
</dbReference>
<name>A0ABS7J653_9SPHN</name>
<reference evidence="1 2" key="1">
    <citation type="submission" date="2021-08" db="EMBL/GenBank/DDBJ databases">
        <title>Comparative Genomics Analysis of the Genus Qipengyuania Reveals Extensive Genetic Diversity and Metabolic Versatility, Including the Description of Fifteen Novel Species.</title>
        <authorList>
            <person name="Liu Y."/>
        </authorList>
    </citation>
    <scope>NUCLEOTIDE SEQUENCE [LARGE SCALE GENOMIC DNA]</scope>
    <source>
        <strain evidence="1 2">6D47A</strain>
    </source>
</reference>
<evidence type="ECO:0000313" key="1">
    <source>
        <dbReference type="EMBL" id="MBX7482751.1"/>
    </source>
</evidence>
<gene>
    <name evidence="1" type="ORF">K3174_09410</name>
</gene>
<protein>
    <submittedName>
        <fullName evidence="1">Uncharacterized protein</fullName>
    </submittedName>
</protein>
<dbReference type="RefSeq" id="WP_221558014.1">
    <property type="nucleotide sequence ID" value="NZ_JAIGNO010000005.1"/>
</dbReference>
<dbReference type="Proteomes" id="UP000755104">
    <property type="component" value="Unassembled WGS sequence"/>
</dbReference>
<organism evidence="1 2">
    <name type="scientific">Qipengyuania qiaonensis</name>
    <dbReference type="NCBI Taxonomy" id="2867240"/>
    <lineage>
        <taxon>Bacteria</taxon>
        <taxon>Pseudomonadati</taxon>
        <taxon>Pseudomonadota</taxon>
        <taxon>Alphaproteobacteria</taxon>
        <taxon>Sphingomonadales</taxon>
        <taxon>Erythrobacteraceae</taxon>
        <taxon>Qipengyuania</taxon>
    </lineage>
</organism>
<keyword evidence="2" id="KW-1185">Reference proteome</keyword>
<proteinExistence type="predicted"/>
<evidence type="ECO:0000313" key="2">
    <source>
        <dbReference type="Proteomes" id="UP000755104"/>
    </source>
</evidence>
<comment type="caution">
    <text evidence="1">The sequence shown here is derived from an EMBL/GenBank/DDBJ whole genome shotgun (WGS) entry which is preliminary data.</text>
</comment>